<dbReference type="SMART" id="SM00225">
    <property type="entry name" value="BTB"/>
    <property type="match status" value="2"/>
</dbReference>
<dbReference type="EMBL" id="MU826830">
    <property type="protein sequence ID" value="KAJ7373532.1"/>
    <property type="molecule type" value="Genomic_DNA"/>
</dbReference>
<dbReference type="OrthoDB" id="684045at2759"/>
<comment type="caution">
    <text evidence="2">The sequence shown here is derived from an EMBL/GenBank/DDBJ whole genome shotgun (WGS) entry which is preliminary data.</text>
</comment>
<dbReference type="CDD" id="cd14733">
    <property type="entry name" value="BACK"/>
    <property type="match status" value="1"/>
</dbReference>
<dbReference type="InterPro" id="IPR000210">
    <property type="entry name" value="BTB/POZ_dom"/>
</dbReference>
<evidence type="ECO:0000313" key="3">
    <source>
        <dbReference type="Proteomes" id="UP001163046"/>
    </source>
</evidence>
<dbReference type="AlphaFoldDB" id="A0A9W9Z1Q2"/>
<dbReference type="Pfam" id="PF00651">
    <property type="entry name" value="BTB"/>
    <property type="match status" value="2"/>
</dbReference>
<organism evidence="2 3">
    <name type="scientific">Desmophyllum pertusum</name>
    <dbReference type="NCBI Taxonomy" id="174260"/>
    <lineage>
        <taxon>Eukaryota</taxon>
        <taxon>Metazoa</taxon>
        <taxon>Cnidaria</taxon>
        <taxon>Anthozoa</taxon>
        <taxon>Hexacorallia</taxon>
        <taxon>Scleractinia</taxon>
        <taxon>Caryophylliina</taxon>
        <taxon>Caryophylliidae</taxon>
        <taxon>Desmophyllum</taxon>
    </lineage>
</organism>
<dbReference type="CDD" id="cd18186">
    <property type="entry name" value="BTB_POZ_ZBTB_KLHL-like"/>
    <property type="match status" value="1"/>
</dbReference>
<sequence length="833" mass="95036">MEACSNRKPSEEDLLGCWEIVSCKLLDDSYPAVEGVKFHLEEGGDLIWTVPPASEQEMLPFFSCETFVFDSFAGELICYGSNVDRIALKCMLDSSQLVLCYDRHLKLCCQKVNQVDSENLSSCPYSLLSALQEGFFTDITFIASNGEKFLAHKTILSCFFADIYTWDKIPPFLENLPPDVLRALLHYLYTCSLPSNTSEDTAKQLLKISQSHGKDIGNLGELCTEFLEATAVKNRIRSLVSDLYSVMEYILQMAESLTTGPRHDSTNTHSVNSCHMHRIDPSKIADVTKMVLRQLAIGMLKFVLLCDIFTKHKSDLSRDERQEIIQHCRKRLPCFVELVEKFLIIFQSALSGLSDSEKEDMALHLIPEIENMWLTCTQLGSDAHLALETITRRADKDHKKKTHLPKMATSLSRTLKNAVHLREVITLKRFHDKVSSSLMFLLQKRGDFSSLSEEQKLRSVVKTMDKIMLEIPEHIHSLHKFPRIFEKKMPWKEWKHSCKVWASFVSLALRKVLANKDILEPVVERTSSLVHEEEFNHLVKDLGFLKESCNDDKTQTTSPPKKSTARVESVVTCPPGDKSPLAHSVMQLLISGDQADMRFILDRTDIAHNSACAECKRISEQNSLEVAAHRVIVATRCDWFRRALLSGMKESIERRILVPDTSPCLFQKFLGYLYGGVLDTHSLSLDDVTELLALSDKYEMDSLKDICEGMLLRDIEGDTVLLYLGMAEQFSVTRLKEECLRFITIHPEVMESELFEELPSNLKKEITDRIHKNMPRVHPIAEEVHEAFAVSVLTKQKVFLGMLTKAFHDYNMKLVTPYNHSRVTHWADYLNEV</sequence>
<evidence type="ECO:0000259" key="1">
    <source>
        <dbReference type="PROSITE" id="PS50097"/>
    </source>
</evidence>
<dbReference type="PROSITE" id="PS50097">
    <property type="entry name" value="BTB"/>
    <property type="match status" value="2"/>
</dbReference>
<protein>
    <recommendedName>
        <fullName evidence="1">BTB domain-containing protein</fullName>
    </recommendedName>
</protein>
<dbReference type="SUPFAM" id="SSF54695">
    <property type="entry name" value="POZ domain"/>
    <property type="match status" value="2"/>
</dbReference>
<feature type="domain" description="BTB" evidence="1">
    <location>
        <begin position="595"/>
        <end position="682"/>
    </location>
</feature>
<feature type="domain" description="BTB" evidence="1">
    <location>
        <begin position="137"/>
        <end position="197"/>
    </location>
</feature>
<keyword evidence="3" id="KW-1185">Reference proteome</keyword>
<dbReference type="Gene3D" id="3.30.710.10">
    <property type="entry name" value="Potassium Channel Kv1.1, Chain A"/>
    <property type="match status" value="2"/>
</dbReference>
<evidence type="ECO:0000313" key="2">
    <source>
        <dbReference type="EMBL" id="KAJ7373532.1"/>
    </source>
</evidence>
<name>A0A9W9Z1Q2_9CNID</name>
<dbReference type="PANTHER" id="PTHR24413">
    <property type="entry name" value="SPECKLE-TYPE POZ PROTEIN"/>
    <property type="match status" value="1"/>
</dbReference>
<dbReference type="InterPro" id="IPR011333">
    <property type="entry name" value="SKP1/BTB/POZ_sf"/>
</dbReference>
<reference evidence="2" key="1">
    <citation type="submission" date="2023-01" db="EMBL/GenBank/DDBJ databases">
        <title>Genome assembly of the deep-sea coral Lophelia pertusa.</title>
        <authorList>
            <person name="Herrera S."/>
            <person name="Cordes E."/>
        </authorList>
    </citation>
    <scope>NUCLEOTIDE SEQUENCE</scope>
    <source>
        <strain evidence="2">USNM1676648</strain>
        <tissue evidence="2">Polyp</tissue>
    </source>
</reference>
<gene>
    <name evidence="2" type="ORF">OS493_011132</name>
</gene>
<accession>A0A9W9Z1Q2</accession>
<dbReference type="Proteomes" id="UP001163046">
    <property type="component" value="Unassembled WGS sequence"/>
</dbReference>
<proteinExistence type="predicted"/>